<evidence type="ECO:0000313" key="4">
    <source>
        <dbReference type="Proteomes" id="UP000095342"/>
    </source>
</evidence>
<dbReference type="AlphaFoldDB" id="A0A1D8KBL4"/>
<gene>
    <name evidence="3" type="ORF">BJI67_01860</name>
</gene>
<keyword evidence="4" id="KW-1185">Reference proteome</keyword>
<proteinExistence type="predicted"/>
<protein>
    <submittedName>
        <fullName evidence="3">Cysteine hydrolase</fullName>
    </submittedName>
</protein>
<organism evidence="3 4">
    <name type="scientific">Acidihalobacter aeolianus</name>
    <dbReference type="NCBI Taxonomy" id="2792603"/>
    <lineage>
        <taxon>Bacteria</taxon>
        <taxon>Pseudomonadati</taxon>
        <taxon>Pseudomonadota</taxon>
        <taxon>Gammaproteobacteria</taxon>
        <taxon>Chromatiales</taxon>
        <taxon>Ectothiorhodospiraceae</taxon>
        <taxon>Acidihalobacter</taxon>
    </lineage>
</organism>
<dbReference type="InterPro" id="IPR036380">
    <property type="entry name" value="Isochorismatase-like_sf"/>
</dbReference>
<dbReference type="EMBL" id="CP017448">
    <property type="protein sequence ID" value="AOV18351.1"/>
    <property type="molecule type" value="Genomic_DNA"/>
</dbReference>
<dbReference type="InterPro" id="IPR000868">
    <property type="entry name" value="Isochorismatase-like_dom"/>
</dbReference>
<dbReference type="PANTHER" id="PTHR43540:SF9">
    <property type="entry name" value="FAMILY HYDROLASE, PUTATIVE (AFU_ORTHOLOGUE AFUA_2G08700)-RELATED"/>
    <property type="match status" value="1"/>
</dbReference>
<reference evidence="3 4" key="1">
    <citation type="submission" date="2016-09" db="EMBL/GenBank/DDBJ databases">
        <title>Acidihalobacter prosperus V6 (DSM14174).</title>
        <authorList>
            <person name="Khaleque H.N."/>
            <person name="Ramsay J.P."/>
            <person name="Murphy R.J.T."/>
            <person name="Kaksonen A.H."/>
            <person name="Boxall N.J."/>
            <person name="Watkin E.L.J."/>
        </authorList>
    </citation>
    <scope>NUCLEOTIDE SEQUENCE [LARGE SCALE GENOMIC DNA]</scope>
    <source>
        <strain evidence="3 4">V6</strain>
    </source>
</reference>
<dbReference type="Pfam" id="PF00857">
    <property type="entry name" value="Isochorismatase"/>
    <property type="match status" value="1"/>
</dbReference>
<dbReference type="Gene3D" id="3.40.50.850">
    <property type="entry name" value="Isochorismatase-like"/>
    <property type="match status" value="1"/>
</dbReference>
<evidence type="ECO:0000313" key="3">
    <source>
        <dbReference type="EMBL" id="AOV18351.1"/>
    </source>
</evidence>
<keyword evidence="1 3" id="KW-0378">Hydrolase</keyword>
<dbReference type="PANTHER" id="PTHR43540">
    <property type="entry name" value="PEROXYUREIDOACRYLATE/UREIDOACRYLATE AMIDOHYDROLASE-RELATED"/>
    <property type="match status" value="1"/>
</dbReference>
<accession>A0A1D8KBL4</accession>
<dbReference type="GO" id="GO:0016787">
    <property type="term" value="F:hydrolase activity"/>
    <property type="evidence" value="ECO:0007669"/>
    <property type="project" value="UniProtKB-KW"/>
</dbReference>
<dbReference type="CDD" id="cd00431">
    <property type="entry name" value="cysteine_hydrolases"/>
    <property type="match status" value="1"/>
</dbReference>
<evidence type="ECO:0000259" key="2">
    <source>
        <dbReference type="Pfam" id="PF00857"/>
    </source>
</evidence>
<dbReference type="InterPro" id="IPR050272">
    <property type="entry name" value="Isochorismatase-like_hydrls"/>
</dbReference>
<feature type="domain" description="Isochorismatase-like" evidence="2">
    <location>
        <begin position="1"/>
        <end position="188"/>
    </location>
</feature>
<name>A0A1D8KBL4_9GAMM</name>
<dbReference type="SUPFAM" id="SSF52499">
    <property type="entry name" value="Isochorismatase-like hydrolases"/>
    <property type="match status" value="1"/>
</dbReference>
<dbReference type="KEGG" id="aaeo:BJI67_01860"/>
<evidence type="ECO:0000256" key="1">
    <source>
        <dbReference type="ARBA" id="ARBA00022801"/>
    </source>
</evidence>
<dbReference type="Proteomes" id="UP000095342">
    <property type="component" value="Chromosome"/>
</dbReference>
<sequence>MQRDFCEPGGYAAQAGLDVARLRAPIPHIARLLDAARAQGLTVVHTREGHRPDLADLTPAKRDRCAAAGAPVGDPGPLGRLLVCGEYGQDIVDELAPLPGETVIDKPGYSAFHATDLDRHLAAAGIHRLVIAGVTTDVCVHSTLRAAVDLGYRCTTVADACAAADPALHTAALAMIRGEGGVFGAVADTDTVLRAWRTEHPGDDA</sequence>